<protein>
    <submittedName>
        <fullName evidence="5">NUDIX hydrolase</fullName>
    </submittedName>
</protein>
<dbReference type="SUPFAM" id="SSF55811">
    <property type="entry name" value="Nudix"/>
    <property type="match status" value="1"/>
</dbReference>
<dbReference type="InterPro" id="IPR020084">
    <property type="entry name" value="NUDIX_hydrolase_CS"/>
</dbReference>
<comment type="caution">
    <text evidence="5">The sequence shown here is derived from an EMBL/GenBank/DDBJ whole genome shotgun (WGS) entry which is preliminary data.</text>
</comment>
<keyword evidence="2 3" id="KW-0378">Hydrolase</keyword>
<dbReference type="PRINTS" id="PR00502">
    <property type="entry name" value="NUDIXFAMILY"/>
</dbReference>
<dbReference type="InterPro" id="IPR000086">
    <property type="entry name" value="NUDIX_hydrolase_dom"/>
</dbReference>
<dbReference type="GO" id="GO:0006753">
    <property type="term" value="P:nucleoside phosphate metabolic process"/>
    <property type="evidence" value="ECO:0007669"/>
    <property type="project" value="TreeGrafter"/>
</dbReference>
<evidence type="ECO:0000256" key="3">
    <source>
        <dbReference type="RuleBase" id="RU003476"/>
    </source>
</evidence>
<dbReference type="PROSITE" id="PS00893">
    <property type="entry name" value="NUDIX_BOX"/>
    <property type="match status" value="1"/>
</dbReference>
<proteinExistence type="inferred from homology"/>
<dbReference type="Gene3D" id="3.90.79.10">
    <property type="entry name" value="Nucleoside Triphosphate Pyrophosphohydrolase"/>
    <property type="match status" value="1"/>
</dbReference>
<dbReference type="PANTHER" id="PTHR11839">
    <property type="entry name" value="UDP/ADP-SUGAR PYROPHOSPHATASE"/>
    <property type="match status" value="1"/>
</dbReference>
<dbReference type="PROSITE" id="PS51462">
    <property type="entry name" value="NUDIX"/>
    <property type="match status" value="1"/>
</dbReference>
<gene>
    <name evidence="5" type="ORF">IAB98_02450</name>
</gene>
<dbReference type="Pfam" id="PF00293">
    <property type="entry name" value="NUDIX"/>
    <property type="match status" value="1"/>
</dbReference>
<reference evidence="5" key="1">
    <citation type="submission" date="2020-10" db="EMBL/GenBank/DDBJ databases">
        <authorList>
            <person name="Gilroy R."/>
        </authorList>
    </citation>
    <scope>NUCLEOTIDE SEQUENCE</scope>
    <source>
        <strain evidence="5">ChiSxjej1B13-7041</strain>
    </source>
</reference>
<organism evidence="5 6">
    <name type="scientific">Candidatus Egerieimonas intestinavium</name>
    <dbReference type="NCBI Taxonomy" id="2840777"/>
    <lineage>
        <taxon>Bacteria</taxon>
        <taxon>Bacillati</taxon>
        <taxon>Bacillota</taxon>
        <taxon>Clostridia</taxon>
        <taxon>Lachnospirales</taxon>
        <taxon>Lachnospiraceae</taxon>
        <taxon>Lachnospiraceae incertae sedis</taxon>
        <taxon>Candidatus Egerieimonas</taxon>
    </lineage>
</organism>
<dbReference type="PANTHER" id="PTHR11839:SF18">
    <property type="entry name" value="NUDIX HYDROLASE DOMAIN-CONTAINING PROTEIN"/>
    <property type="match status" value="1"/>
</dbReference>
<dbReference type="AlphaFoldDB" id="A0A9D1EIM7"/>
<dbReference type="CDD" id="cd03424">
    <property type="entry name" value="NUDIX_ADPRase_Nudt5_UGPPase_Nudt14"/>
    <property type="match status" value="1"/>
</dbReference>
<sequence length="201" mass="23153">MSKITRVIPLTDTPYVRMYQLEGINKAGKSHNYYLASRTMRPEELKLYTRRDTADGVVIYALDDQGRMVLVRQYRCSIDDYIYELPAGLVEPGENYRQAAIREMKEETGLTFVPLEAPAWMEKPLYTTIGLTDEACATVYGRASGQVSQENLEENEELEIVLADRQEAKRILREERVALMCGYQMMHYISDEEPFGFLGEK</sequence>
<evidence type="ECO:0000313" key="5">
    <source>
        <dbReference type="EMBL" id="HIR92269.1"/>
    </source>
</evidence>
<evidence type="ECO:0000259" key="4">
    <source>
        <dbReference type="PROSITE" id="PS51462"/>
    </source>
</evidence>
<evidence type="ECO:0000313" key="6">
    <source>
        <dbReference type="Proteomes" id="UP000886841"/>
    </source>
</evidence>
<dbReference type="EMBL" id="DVHU01000020">
    <property type="protein sequence ID" value="HIR92269.1"/>
    <property type="molecule type" value="Genomic_DNA"/>
</dbReference>
<accession>A0A9D1EIM7</accession>
<dbReference type="InterPro" id="IPR015797">
    <property type="entry name" value="NUDIX_hydrolase-like_dom_sf"/>
</dbReference>
<comment type="similarity">
    <text evidence="3">Belongs to the Nudix hydrolase family.</text>
</comment>
<name>A0A9D1EIM7_9FIRM</name>
<dbReference type="InterPro" id="IPR020476">
    <property type="entry name" value="Nudix_hydrolase"/>
</dbReference>
<dbReference type="Proteomes" id="UP000886841">
    <property type="component" value="Unassembled WGS sequence"/>
</dbReference>
<evidence type="ECO:0000256" key="1">
    <source>
        <dbReference type="ARBA" id="ARBA00001946"/>
    </source>
</evidence>
<comment type="cofactor">
    <cofactor evidence="1">
        <name>Mg(2+)</name>
        <dbReference type="ChEBI" id="CHEBI:18420"/>
    </cofactor>
</comment>
<evidence type="ECO:0000256" key="2">
    <source>
        <dbReference type="ARBA" id="ARBA00022801"/>
    </source>
</evidence>
<reference evidence="5" key="2">
    <citation type="journal article" date="2021" name="PeerJ">
        <title>Extensive microbial diversity within the chicken gut microbiome revealed by metagenomics and culture.</title>
        <authorList>
            <person name="Gilroy R."/>
            <person name="Ravi A."/>
            <person name="Getino M."/>
            <person name="Pursley I."/>
            <person name="Horton D.L."/>
            <person name="Alikhan N.F."/>
            <person name="Baker D."/>
            <person name="Gharbi K."/>
            <person name="Hall N."/>
            <person name="Watson M."/>
            <person name="Adriaenssens E.M."/>
            <person name="Foster-Nyarko E."/>
            <person name="Jarju S."/>
            <person name="Secka A."/>
            <person name="Antonio M."/>
            <person name="Oren A."/>
            <person name="Chaudhuri R.R."/>
            <person name="La Ragione R."/>
            <person name="Hildebrand F."/>
            <person name="Pallen M.J."/>
        </authorList>
    </citation>
    <scope>NUCLEOTIDE SEQUENCE</scope>
    <source>
        <strain evidence="5">ChiSxjej1B13-7041</strain>
    </source>
</reference>
<feature type="domain" description="Nudix hydrolase" evidence="4">
    <location>
        <begin position="50"/>
        <end position="185"/>
    </location>
</feature>
<dbReference type="GO" id="GO:0019693">
    <property type="term" value="P:ribose phosphate metabolic process"/>
    <property type="evidence" value="ECO:0007669"/>
    <property type="project" value="TreeGrafter"/>
</dbReference>
<dbReference type="GO" id="GO:0016462">
    <property type="term" value="F:pyrophosphatase activity"/>
    <property type="evidence" value="ECO:0007669"/>
    <property type="project" value="UniProtKB-ARBA"/>
</dbReference>